<evidence type="ECO:0000313" key="2">
    <source>
        <dbReference type="EMBL" id="ROJ29360.1"/>
    </source>
</evidence>
<dbReference type="AlphaFoldDB" id="A0A3N0XS62"/>
<feature type="region of interest" description="Disordered" evidence="1">
    <location>
        <begin position="1"/>
        <end position="58"/>
    </location>
</feature>
<dbReference type="OrthoDB" id="8962987at2759"/>
<sequence length="125" mass="14045">MLSKRITAKSRELNPANQARKRMVNDSKDCHPAGCVSPPDRPPPPPHPAGELGRPLPETEPPALELALCLQSEAVWCSAMFWRIWLGKHFPPPRTPLSTNPLPPRRQYFCATRPSLQLQVFDAVY</sequence>
<reference evidence="2 3" key="1">
    <citation type="submission" date="2018-10" db="EMBL/GenBank/DDBJ databases">
        <title>Genome assembly for a Yunnan-Guizhou Plateau 3E fish, Anabarilius grahami (Regan), and its evolutionary and genetic applications.</title>
        <authorList>
            <person name="Jiang W."/>
        </authorList>
    </citation>
    <scope>NUCLEOTIDE SEQUENCE [LARGE SCALE GENOMIC DNA]</scope>
    <source>
        <strain evidence="2">AG-KIZ</strain>
        <tissue evidence="2">Muscle</tissue>
    </source>
</reference>
<dbReference type="Proteomes" id="UP000281406">
    <property type="component" value="Unassembled WGS sequence"/>
</dbReference>
<proteinExistence type="predicted"/>
<protein>
    <submittedName>
        <fullName evidence="2">Uncharacterized protein</fullName>
    </submittedName>
</protein>
<dbReference type="EMBL" id="RJVU01062584">
    <property type="protein sequence ID" value="ROJ29360.1"/>
    <property type="molecule type" value="Genomic_DNA"/>
</dbReference>
<feature type="compositionally biased region" description="Pro residues" evidence="1">
    <location>
        <begin position="39"/>
        <end position="48"/>
    </location>
</feature>
<name>A0A3N0XS62_ANAGA</name>
<evidence type="ECO:0000256" key="1">
    <source>
        <dbReference type="SAM" id="MobiDB-lite"/>
    </source>
</evidence>
<accession>A0A3N0XS62</accession>
<comment type="caution">
    <text evidence="2">The sequence shown here is derived from an EMBL/GenBank/DDBJ whole genome shotgun (WGS) entry which is preliminary data.</text>
</comment>
<gene>
    <name evidence="2" type="ORF">DPX16_13804</name>
</gene>
<evidence type="ECO:0000313" key="3">
    <source>
        <dbReference type="Proteomes" id="UP000281406"/>
    </source>
</evidence>
<keyword evidence="3" id="KW-1185">Reference proteome</keyword>
<organism evidence="2 3">
    <name type="scientific">Anabarilius grahami</name>
    <name type="common">Kanglang fish</name>
    <name type="synonym">Barilius grahami</name>
    <dbReference type="NCBI Taxonomy" id="495550"/>
    <lineage>
        <taxon>Eukaryota</taxon>
        <taxon>Metazoa</taxon>
        <taxon>Chordata</taxon>
        <taxon>Craniata</taxon>
        <taxon>Vertebrata</taxon>
        <taxon>Euteleostomi</taxon>
        <taxon>Actinopterygii</taxon>
        <taxon>Neopterygii</taxon>
        <taxon>Teleostei</taxon>
        <taxon>Ostariophysi</taxon>
        <taxon>Cypriniformes</taxon>
        <taxon>Xenocyprididae</taxon>
        <taxon>Xenocypridinae</taxon>
        <taxon>Xenocypridinae incertae sedis</taxon>
        <taxon>Anabarilius</taxon>
    </lineage>
</organism>